<keyword evidence="6" id="KW-1185">Reference proteome</keyword>
<evidence type="ECO:0000313" key="5">
    <source>
        <dbReference type="EMBL" id="WDF70020.1"/>
    </source>
</evidence>
<keyword evidence="1" id="KW-0805">Transcription regulation</keyword>
<dbReference type="SMART" id="SM00342">
    <property type="entry name" value="HTH_ARAC"/>
    <property type="match status" value="1"/>
</dbReference>
<evidence type="ECO:0000256" key="1">
    <source>
        <dbReference type="ARBA" id="ARBA00023015"/>
    </source>
</evidence>
<evidence type="ECO:0000256" key="3">
    <source>
        <dbReference type="ARBA" id="ARBA00023163"/>
    </source>
</evidence>
<dbReference type="Pfam" id="PF02311">
    <property type="entry name" value="AraC_binding"/>
    <property type="match status" value="1"/>
</dbReference>
<evidence type="ECO:0000259" key="4">
    <source>
        <dbReference type="PROSITE" id="PS01124"/>
    </source>
</evidence>
<feature type="domain" description="HTH araC/xylS-type" evidence="4">
    <location>
        <begin position="190"/>
        <end position="288"/>
    </location>
</feature>
<accession>A0ABY7WLY5</accession>
<dbReference type="InterPro" id="IPR009057">
    <property type="entry name" value="Homeodomain-like_sf"/>
</dbReference>
<dbReference type="InterPro" id="IPR018060">
    <property type="entry name" value="HTH_AraC"/>
</dbReference>
<dbReference type="Gene3D" id="1.10.10.60">
    <property type="entry name" value="Homeodomain-like"/>
    <property type="match status" value="1"/>
</dbReference>
<sequence length="289" mass="33929">MKKQRVYPNQFSDFPTLAMDRFTPVDSGNSPLLFHLLRGEQHIESAHKHDFFIIMLVKKGSGVHSVDFTDYTVRKNQLHVVLSHQVHQWHFSGDSLIYQLMLSRKLFAQLSPWYRLPISHQQQRAVFDIPEKLVDTLVHEFQAIQDELQLKPTYDELIYLRCQIIGLTMSRFMEHEEKEHNNIQRHPVVSKFIQLVEDNYRTARAVSFYAAKLHISANYLNVLCKKYTAWSASKIIQDRILLEAKRLLKISDRSAKQIAYDLGFYDHASFSNFFKSQTGVSPIDFRRQT</sequence>
<dbReference type="Pfam" id="PF12833">
    <property type="entry name" value="HTH_18"/>
    <property type="match status" value="1"/>
</dbReference>
<dbReference type="EMBL" id="CP117880">
    <property type="protein sequence ID" value="WDF70020.1"/>
    <property type="molecule type" value="Genomic_DNA"/>
</dbReference>
<dbReference type="SUPFAM" id="SSF46689">
    <property type="entry name" value="Homeodomain-like"/>
    <property type="match status" value="1"/>
</dbReference>
<dbReference type="SUPFAM" id="SSF51215">
    <property type="entry name" value="Regulatory protein AraC"/>
    <property type="match status" value="1"/>
</dbReference>
<dbReference type="PROSITE" id="PS01124">
    <property type="entry name" value="HTH_ARAC_FAMILY_2"/>
    <property type="match status" value="1"/>
</dbReference>
<protein>
    <submittedName>
        <fullName evidence="5">Helix-turn-helix transcriptional regulator</fullName>
    </submittedName>
</protein>
<gene>
    <name evidence="5" type="ORF">PQ465_06490</name>
</gene>
<dbReference type="RefSeq" id="WP_274268727.1">
    <property type="nucleotide sequence ID" value="NZ_CP117880.1"/>
</dbReference>
<evidence type="ECO:0000256" key="2">
    <source>
        <dbReference type="ARBA" id="ARBA00023125"/>
    </source>
</evidence>
<dbReference type="Proteomes" id="UP001221558">
    <property type="component" value="Chromosome"/>
</dbReference>
<proteinExistence type="predicted"/>
<evidence type="ECO:0000313" key="6">
    <source>
        <dbReference type="Proteomes" id="UP001221558"/>
    </source>
</evidence>
<reference evidence="5 6" key="1">
    <citation type="submission" date="2023-02" db="EMBL/GenBank/DDBJ databases">
        <title>Genome sequence of Sphingobacterium sp. KACC 22765.</title>
        <authorList>
            <person name="Kim S."/>
            <person name="Heo J."/>
            <person name="Kwon S.-W."/>
        </authorList>
    </citation>
    <scope>NUCLEOTIDE SEQUENCE [LARGE SCALE GENOMIC DNA]</scope>
    <source>
        <strain evidence="5 6">KACC 22765</strain>
    </source>
</reference>
<dbReference type="InterPro" id="IPR037923">
    <property type="entry name" value="HTH-like"/>
</dbReference>
<keyword evidence="2" id="KW-0238">DNA-binding</keyword>
<dbReference type="PANTHER" id="PTHR43280">
    <property type="entry name" value="ARAC-FAMILY TRANSCRIPTIONAL REGULATOR"/>
    <property type="match status" value="1"/>
</dbReference>
<keyword evidence="3" id="KW-0804">Transcription</keyword>
<name>A0ABY7WLY5_9SPHI</name>
<organism evidence="5 6">
    <name type="scientific">Sphingobacterium oryzagri</name>
    <dbReference type="NCBI Taxonomy" id="3025669"/>
    <lineage>
        <taxon>Bacteria</taxon>
        <taxon>Pseudomonadati</taxon>
        <taxon>Bacteroidota</taxon>
        <taxon>Sphingobacteriia</taxon>
        <taxon>Sphingobacteriales</taxon>
        <taxon>Sphingobacteriaceae</taxon>
        <taxon>Sphingobacterium</taxon>
    </lineage>
</organism>
<dbReference type="InterPro" id="IPR003313">
    <property type="entry name" value="AraC-bd"/>
</dbReference>
<dbReference type="PANTHER" id="PTHR43280:SF32">
    <property type="entry name" value="TRANSCRIPTIONAL REGULATORY PROTEIN"/>
    <property type="match status" value="1"/>
</dbReference>